<dbReference type="Gene3D" id="3.40.50.720">
    <property type="entry name" value="NAD(P)-binding Rossmann-like Domain"/>
    <property type="match status" value="1"/>
</dbReference>
<reference evidence="3" key="1">
    <citation type="journal article" date="2019" name="Int. J. Syst. Evol. Microbiol.">
        <title>The Global Catalogue of Microorganisms (GCM) 10K type strain sequencing project: providing services to taxonomists for standard genome sequencing and annotation.</title>
        <authorList>
            <consortium name="The Broad Institute Genomics Platform"/>
            <consortium name="The Broad Institute Genome Sequencing Center for Infectious Disease"/>
            <person name="Wu L."/>
            <person name="Ma J."/>
        </authorList>
    </citation>
    <scope>NUCLEOTIDE SEQUENCE [LARGE SCALE GENOMIC DNA]</scope>
    <source>
        <strain evidence="3">JCM 31486</strain>
    </source>
</reference>
<name>A0ABW3MMU8_9PSEU</name>
<dbReference type="EMBL" id="JBHTIS010003872">
    <property type="protein sequence ID" value="MFD1051791.1"/>
    <property type="molecule type" value="Genomic_DNA"/>
</dbReference>
<evidence type="ECO:0000313" key="3">
    <source>
        <dbReference type="Proteomes" id="UP001597045"/>
    </source>
</evidence>
<sequence>WVAPAFALRAALGELADEGALASQRVLPKVLLDNGFTFAYESAEQALGSVA</sequence>
<feature type="domain" description="DUF1731" evidence="1">
    <location>
        <begin position="3"/>
        <end position="48"/>
    </location>
</feature>
<protein>
    <submittedName>
        <fullName evidence="2">DUF1731 domain-containing protein</fullName>
    </submittedName>
</protein>
<accession>A0ABW3MMU8</accession>
<proteinExistence type="predicted"/>
<organism evidence="2 3">
    <name type="scientific">Kibdelosporangium lantanae</name>
    <dbReference type="NCBI Taxonomy" id="1497396"/>
    <lineage>
        <taxon>Bacteria</taxon>
        <taxon>Bacillati</taxon>
        <taxon>Actinomycetota</taxon>
        <taxon>Actinomycetes</taxon>
        <taxon>Pseudonocardiales</taxon>
        <taxon>Pseudonocardiaceae</taxon>
        <taxon>Kibdelosporangium</taxon>
    </lineage>
</organism>
<evidence type="ECO:0000259" key="1">
    <source>
        <dbReference type="Pfam" id="PF08338"/>
    </source>
</evidence>
<evidence type="ECO:0000313" key="2">
    <source>
        <dbReference type="EMBL" id="MFD1051791.1"/>
    </source>
</evidence>
<dbReference type="Pfam" id="PF08338">
    <property type="entry name" value="DUF1731"/>
    <property type="match status" value="1"/>
</dbReference>
<gene>
    <name evidence="2" type="ORF">ACFQ1S_42655</name>
</gene>
<dbReference type="InterPro" id="IPR013549">
    <property type="entry name" value="DUF1731"/>
</dbReference>
<dbReference type="Proteomes" id="UP001597045">
    <property type="component" value="Unassembled WGS sequence"/>
</dbReference>
<comment type="caution">
    <text evidence="2">The sequence shown here is derived from an EMBL/GenBank/DDBJ whole genome shotgun (WGS) entry which is preliminary data.</text>
</comment>
<feature type="non-terminal residue" evidence="2">
    <location>
        <position position="1"/>
    </location>
</feature>
<keyword evidence="3" id="KW-1185">Reference proteome</keyword>